<feature type="transmembrane region" description="Helical" evidence="1">
    <location>
        <begin position="21"/>
        <end position="41"/>
    </location>
</feature>
<evidence type="ECO:0000256" key="1">
    <source>
        <dbReference type="SAM" id="Phobius"/>
    </source>
</evidence>
<dbReference type="EMBL" id="QGLF01000001">
    <property type="protein sequence ID" value="PWR24089.1"/>
    <property type="molecule type" value="Genomic_DNA"/>
</dbReference>
<dbReference type="PANTHER" id="PTHR33164">
    <property type="entry name" value="TRANSCRIPTIONAL REGULATOR, MARR FAMILY"/>
    <property type="match status" value="1"/>
</dbReference>
<keyword evidence="1" id="KW-0812">Transmembrane</keyword>
<dbReference type="InterPro" id="IPR036390">
    <property type="entry name" value="WH_DNA-bd_sf"/>
</dbReference>
<evidence type="ECO:0000313" key="3">
    <source>
        <dbReference type="EMBL" id="PWR24089.1"/>
    </source>
</evidence>
<keyword evidence="1" id="KW-1133">Transmembrane helix</keyword>
<name>A0A317EAW6_9PROT</name>
<accession>A0A317EAW6</accession>
<dbReference type="PANTHER" id="PTHR33164:SF89">
    <property type="entry name" value="MARR FAMILY REGULATORY PROTEIN"/>
    <property type="match status" value="1"/>
</dbReference>
<reference evidence="4" key="1">
    <citation type="submission" date="2018-05" db="EMBL/GenBank/DDBJ databases">
        <title>Zavarzinia sp. HR-AS.</title>
        <authorList>
            <person name="Lee Y."/>
            <person name="Jeon C.O."/>
        </authorList>
    </citation>
    <scope>NUCLEOTIDE SEQUENCE [LARGE SCALE GENOMIC DNA]</scope>
    <source>
        <strain evidence="4">DSM 1231</strain>
    </source>
</reference>
<dbReference type="OrthoDB" id="8447118at2"/>
<dbReference type="PROSITE" id="PS50995">
    <property type="entry name" value="HTH_MARR_2"/>
    <property type="match status" value="1"/>
</dbReference>
<protein>
    <recommendedName>
        <fullName evidence="2">HTH marR-type domain-containing protein</fullName>
    </recommendedName>
</protein>
<dbReference type="Gene3D" id="1.10.10.10">
    <property type="entry name" value="Winged helix-like DNA-binding domain superfamily/Winged helix DNA-binding domain"/>
    <property type="match status" value="1"/>
</dbReference>
<proteinExistence type="predicted"/>
<dbReference type="AlphaFoldDB" id="A0A317EAW6"/>
<dbReference type="SMART" id="SM00347">
    <property type="entry name" value="HTH_MARR"/>
    <property type="match status" value="1"/>
</dbReference>
<dbReference type="Proteomes" id="UP000246077">
    <property type="component" value="Unassembled WGS sequence"/>
</dbReference>
<dbReference type="GO" id="GO:0003700">
    <property type="term" value="F:DNA-binding transcription factor activity"/>
    <property type="evidence" value="ECO:0007669"/>
    <property type="project" value="InterPro"/>
</dbReference>
<dbReference type="GO" id="GO:0006950">
    <property type="term" value="P:response to stress"/>
    <property type="evidence" value="ECO:0007669"/>
    <property type="project" value="TreeGrafter"/>
</dbReference>
<comment type="caution">
    <text evidence="3">The sequence shown here is derived from an EMBL/GenBank/DDBJ whole genome shotgun (WGS) entry which is preliminary data.</text>
</comment>
<dbReference type="Pfam" id="PF12802">
    <property type="entry name" value="MarR_2"/>
    <property type="match status" value="1"/>
</dbReference>
<sequence length="219" mass="23880">MPMKMKTASTIHRMPATASRAWTWLSAVVAVVIPGHFRWLASLPKRPLFHKRLPRNAAMRGGLSQIVQVSYCPCMTDPTAPQIDALRLGIDGLIRRFKIAEAAAGTPEHRLNPIDVQALQFIAARPGCTATAVGQHLGVVATTTSALVDRLVRQGLATRQRVESNRRIVRLDLSAAGKARVEAIVETQNDHCRLMLSSLESQERAALIAAIEKIVNTIG</sequence>
<evidence type="ECO:0000259" key="2">
    <source>
        <dbReference type="PROSITE" id="PS50995"/>
    </source>
</evidence>
<dbReference type="SUPFAM" id="SSF46785">
    <property type="entry name" value="Winged helix' DNA-binding domain"/>
    <property type="match status" value="1"/>
</dbReference>
<keyword evidence="4" id="KW-1185">Reference proteome</keyword>
<evidence type="ECO:0000313" key="4">
    <source>
        <dbReference type="Proteomes" id="UP000246077"/>
    </source>
</evidence>
<keyword evidence="1" id="KW-0472">Membrane</keyword>
<dbReference type="InterPro" id="IPR039422">
    <property type="entry name" value="MarR/SlyA-like"/>
</dbReference>
<dbReference type="InterPro" id="IPR036388">
    <property type="entry name" value="WH-like_DNA-bd_sf"/>
</dbReference>
<feature type="domain" description="HTH marR-type" evidence="2">
    <location>
        <begin position="83"/>
        <end position="216"/>
    </location>
</feature>
<gene>
    <name evidence="3" type="ORF">DKG75_03205</name>
</gene>
<organism evidence="3 4">
    <name type="scientific">Zavarzinia compransoris</name>
    <dbReference type="NCBI Taxonomy" id="1264899"/>
    <lineage>
        <taxon>Bacteria</taxon>
        <taxon>Pseudomonadati</taxon>
        <taxon>Pseudomonadota</taxon>
        <taxon>Alphaproteobacteria</taxon>
        <taxon>Rhodospirillales</taxon>
        <taxon>Zavarziniaceae</taxon>
        <taxon>Zavarzinia</taxon>
    </lineage>
</organism>
<dbReference type="InterPro" id="IPR000835">
    <property type="entry name" value="HTH_MarR-typ"/>
</dbReference>